<dbReference type="OrthoDB" id="445007at2759"/>
<dbReference type="STRING" id="1835702.A0A1F5LGR8"/>
<comment type="subunit">
    <text evidence="3">Homodimer.</text>
</comment>
<evidence type="ECO:0000256" key="5">
    <source>
        <dbReference type="ARBA" id="ARBA00023002"/>
    </source>
</evidence>
<evidence type="ECO:0000256" key="4">
    <source>
        <dbReference type="ARBA" id="ARBA00022964"/>
    </source>
</evidence>
<keyword evidence="6" id="KW-0408">Iron</keyword>
<comment type="caution">
    <text evidence="7">The sequence shown here is derived from an EMBL/GenBank/DDBJ whole genome shotgun (WGS) entry which is preliminary data.</text>
</comment>
<accession>A0A1F5LGR8</accession>
<protein>
    <recommendedName>
        <fullName evidence="9">Fe2OG dioxygenase domain-containing protein</fullName>
    </recommendedName>
</protein>
<gene>
    <name evidence="7" type="ORF">PENARI_c010G00061</name>
</gene>
<dbReference type="Pfam" id="PF05721">
    <property type="entry name" value="PhyH"/>
    <property type="match status" value="1"/>
</dbReference>
<dbReference type="GeneID" id="34576821"/>
<dbReference type="PANTHER" id="PTHR20883">
    <property type="entry name" value="PHYTANOYL-COA DIOXYGENASE DOMAIN CONTAINING 1"/>
    <property type="match status" value="1"/>
</dbReference>
<dbReference type="AlphaFoldDB" id="A0A1F5LGR8"/>
<comment type="cofactor">
    <cofactor evidence="1">
        <name>Fe cation</name>
        <dbReference type="ChEBI" id="CHEBI:24875"/>
    </cofactor>
</comment>
<dbReference type="InterPro" id="IPR008775">
    <property type="entry name" value="Phytyl_CoA_dOase-like"/>
</dbReference>
<reference evidence="7 8" key="1">
    <citation type="journal article" date="2016" name="Sci. Rep.">
        <title>Penicillium arizonense, a new, genome sequenced fungal species, reveals a high chemical diversity in secreted metabolites.</title>
        <authorList>
            <person name="Grijseels S."/>
            <person name="Nielsen J.C."/>
            <person name="Randelovic M."/>
            <person name="Nielsen J."/>
            <person name="Nielsen K.F."/>
            <person name="Workman M."/>
            <person name="Frisvad J.C."/>
        </authorList>
    </citation>
    <scope>NUCLEOTIDE SEQUENCE [LARGE SCALE GENOMIC DNA]</scope>
    <source>
        <strain evidence="7 8">CBS 141311</strain>
    </source>
</reference>
<sequence length="319" mass="34670">MTRPDPSSKAQIGRVPADADPNVVCQVLEDDGAVILEGVFSDDTISRFNRELDPAAKAAEMTAKTNQELQFHLQSNYVFNLPGISNTFRNDILNSPVLHGLAKKIFQETGDYWLTAAFLRELHPGTTAQNLHRDEGSHPLLSHQKPGAPPITTSFILALTDFKRDNGGTRVILGSHKWPEIGDLTDAQTVSTEMKAGDVLVLAQGVIHAGGAHPVDVPDPRRAVLVFFSSCQITPFETYMAMPRAVVETMTPLAQKMVGWRSVKPGHSNESRLHASGSKLLEEAKQVIHPNVTGLHNAGSKLLEDALQLKANQPLGNGM</sequence>
<evidence type="ECO:0008006" key="9">
    <source>
        <dbReference type="Google" id="ProtNLM"/>
    </source>
</evidence>
<dbReference type="EMBL" id="LXJU01000010">
    <property type="protein sequence ID" value="OGE52414.1"/>
    <property type="molecule type" value="Genomic_DNA"/>
</dbReference>
<evidence type="ECO:0000313" key="8">
    <source>
        <dbReference type="Proteomes" id="UP000177622"/>
    </source>
</evidence>
<evidence type="ECO:0000256" key="1">
    <source>
        <dbReference type="ARBA" id="ARBA00001962"/>
    </source>
</evidence>
<evidence type="ECO:0000313" key="7">
    <source>
        <dbReference type="EMBL" id="OGE52414.1"/>
    </source>
</evidence>
<dbReference type="RefSeq" id="XP_022487856.1">
    <property type="nucleotide sequence ID" value="XM_022632087.1"/>
</dbReference>
<evidence type="ECO:0000256" key="2">
    <source>
        <dbReference type="ARBA" id="ARBA00005830"/>
    </source>
</evidence>
<keyword evidence="4" id="KW-0223">Dioxygenase</keyword>
<keyword evidence="8" id="KW-1185">Reference proteome</keyword>
<dbReference type="SUPFAM" id="SSF51197">
    <property type="entry name" value="Clavaminate synthase-like"/>
    <property type="match status" value="1"/>
</dbReference>
<dbReference type="GO" id="GO:0051213">
    <property type="term" value="F:dioxygenase activity"/>
    <property type="evidence" value="ECO:0007669"/>
    <property type="project" value="UniProtKB-KW"/>
</dbReference>
<comment type="similarity">
    <text evidence="2">Belongs to the PhyH family.</text>
</comment>
<evidence type="ECO:0000256" key="6">
    <source>
        <dbReference type="ARBA" id="ARBA00023004"/>
    </source>
</evidence>
<dbReference type="Gene3D" id="2.60.120.620">
    <property type="entry name" value="q2cbj1_9rhob like domain"/>
    <property type="match status" value="1"/>
</dbReference>
<name>A0A1F5LGR8_PENAI</name>
<dbReference type="PANTHER" id="PTHR20883:SF41">
    <property type="entry name" value="IRON_ALPHA-KETOGLUTARATE-DEPENDENT DIOXYGENASE ASQJ"/>
    <property type="match status" value="1"/>
</dbReference>
<dbReference type="Proteomes" id="UP000177622">
    <property type="component" value="Unassembled WGS sequence"/>
</dbReference>
<evidence type="ECO:0000256" key="3">
    <source>
        <dbReference type="ARBA" id="ARBA00011738"/>
    </source>
</evidence>
<keyword evidence="5" id="KW-0560">Oxidoreductase</keyword>
<proteinExistence type="inferred from homology"/>
<organism evidence="7 8">
    <name type="scientific">Penicillium arizonense</name>
    <dbReference type="NCBI Taxonomy" id="1835702"/>
    <lineage>
        <taxon>Eukaryota</taxon>
        <taxon>Fungi</taxon>
        <taxon>Dikarya</taxon>
        <taxon>Ascomycota</taxon>
        <taxon>Pezizomycotina</taxon>
        <taxon>Eurotiomycetes</taxon>
        <taxon>Eurotiomycetidae</taxon>
        <taxon>Eurotiales</taxon>
        <taxon>Aspergillaceae</taxon>
        <taxon>Penicillium</taxon>
    </lineage>
</organism>